<protein>
    <recommendedName>
        <fullName evidence="5">Lipoprotein</fullName>
    </recommendedName>
</protein>
<dbReference type="PROSITE" id="PS51257">
    <property type="entry name" value="PROKAR_LIPOPROTEIN"/>
    <property type="match status" value="1"/>
</dbReference>
<evidence type="ECO:0000256" key="2">
    <source>
        <dbReference type="SAM" id="SignalP"/>
    </source>
</evidence>
<sequence length="426" mass="47051">MKRKNFLLVSFLAMAMTFSVASCSSSSDDPENIPEIPGGGTETPGGGNDNPGGNTELTAAQAKQKLDATAQELLGKMNVNDLQEFKTMIDGVDYEDGSEVSKWFEACGDASEESNSEEGTKYLIKASNFVGEFTLKNGVWKQTKKGGDHLSFIFNDKNGKNCVLTLKGSSDGTLIHHDCFDDEGGYWDGYKWQEYKDEYRFILPKKMELTLSRNGEVRAMTTINTEVKTAGEIDLTKDEVELSSVTQIGAYKVEVNKAAFKAGKNAEAKAVISKDNEKLITVTASATGNIDNNLEGTYGKVSASVDILGKAKVVATLSDVNLLIQNLDKADENDENESLFKQYLENANRLIDAQLYLENSSKSCAKVYLAPIEDGYGSYKYWDAEPWLEFSDGSKYSYSDYFNEKSFKTVVDKVQSIVDDFIKMFD</sequence>
<dbReference type="EMBL" id="JAHOEI010000004">
    <property type="protein sequence ID" value="MBV3386650.1"/>
    <property type="molecule type" value="Genomic_DNA"/>
</dbReference>
<dbReference type="RefSeq" id="WP_217743652.1">
    <property type="nucleotide sequence ID" value="NZ_JAHOEI010000004.1"/>
</dbReference>
<evidence type="ECO:0000313" key="4">
    <source>
        <dbReference type="Proteomes" id="UP001196765"/>
    </source>
</evidence>
<feature type="region of interest" description="Disordered" evidence="1">
    <location>
        <begin position="23"/>
        <end position="56"/>
    </location>
</feature>
<evidence type="ECO:0000256" key="1">
    <source>
        <dbReference type="SAM" id="MobiDB-lite"/>
    </source>
</evidence>
<organism evidence="3 4">
    <name type="scientific">Segatella copri</name>
    <dbReference type="NCBI Taxonomy" id="165179"/>
    <lineage>
        <taxon>Bacteria</taxon>
        <taxon>Pseudomonadati</taxon>
        <taxon>Bacteroidota</taxon>
        <taxon>Bacteroidia</taxon>
        <taxon>Bacteroidales</taxon>
        <taxon>Prevotellaceae</taxon>
        <taxon>Segatella</taxon>
    </lineage>
</organism>
<evidence type="ECO:0008006" key="5">
    <source>
        <dbReference type="Google" id="ProtNLM"/>
    </source>
</evidence>
<gene>
    <name evidence="3" type="ORF">KSW82_02705</name>
</gene>
<evidence type="ECO:0000313" key="3">
    <source>
        <dbReference type="EMBL" id="MBV3386650.1"/>
    </source>
</evidence>
<comment type="caution">
    <text evidence="3">The sequence shown here is derived from an EMBL/GenBank/DDBJ whole genome shotgun (WGS) entry which is preliminary data.</text>
</comment>
<feature type="chain" id="PRO_5043688929" description="Lipoprotein" evidence="2">
    <location>
        <begin position="22"/>
        <end position="426"/>
    </location>
</feature>
<name>A0AAW4N2Z1_9BACT</name>
<dbReference type="Proteomes" id="UP001196765">
    <property type="component" value="Unassembled WGS sequence"/>
</dbReference>
<keyword evidence="2" id="KW-0732">Signal</keyword>
<dbReference type="AlphaFoldDB" id="A0AAW4N2Z1"/>
<accession>A0AAW4N2Z1</accession>
<reference evidence="3" key="1">
    <citation type="submission" date="2021-06" db="EMBL/GenBank/DDBJ databases">
        <title>Collection of gut derived symbiotic bacterial strains cultured from healthy donors.</title>
        <authorList>
            <person name="Lin H."/>
            <person name="Littmann E."/>
            <person name="Pamer E.G."/>
        </authorList>
    </citation>
    <scope>NUCLEOTIDE SEQUENCE</scope>
    <source>
        <strain evidence="3">MSK.21.74</strain>
    </source>
</reference>
<proteinExistence type="predicted"/>
<feature type="compositionally biased region" description="Gly residues" evidence="1">
    <location>
        <begin position="37"/>
        <end position="50"/>
    </location>
</feature>
<feature type="signal peptide" evidence="2">
    <location>
        <begin position="1"/>
        <end position="21"/>
    </location>
</feature>